<keyword evidence="3" id="KW-1185">Reference proteome</keyword>
<protein>
    <recommendedName>
        <fullName evidence="4">DUF3109 family protein</fullName>
    </recommendedName>
</protein>
<evidence type="ECO:0008006" key="4">
    <source>
        <dbReference type="Google" id="ProtNLM"/>
    </source>
</evidence>
<proteinExistence type="inferred from homology"/>
<name>A0A1I0N5C5_9BACT</name>
<dbReference type="InterPro" id="IPR021458">
    <property type="entry name" value="Rv0495c"/>
</dbReference>
<evidence type="ECO:0000313" key="3">
    <source>
        <dbReference type="Proteomes" id="UP000199373"/>
    </source>
</evidence>
<reference evidence="2 3" key="1">
    <citation type="submission" date="2016-10" db="EMBL/GenBank/DDBJ databases">
        <authorList>
            <person name="de Groot N.N."/>
        </authorList>
    </citation>
    <scope>NUCLEOTIDE SEQUENCE [LARGE SCALE GENOMIC DNA]</scope>
    <source>
        <strain evidence="2 3">TC2-24</strain>
    </source>
</reference>
<evidence type="ECO:0000256" key="1">
    <source>
        <dbReference type="ARBA" id="ARBA00093770"/>
    </source>
</evidence>
<evidence type="ECO:0000313" key="2">
    <source>
        <dbReference type="EMBL" id="SEV96020.1"/>
    </source>
</evidence>
<dbReference type="Pfam" id="PF11307">
    <property type="entry name" value="DUF3109"/>
    <property type="match status" value="1"/>
</dbReference>
<dbReference type="AlphaFoldDB" id="A0A1I0N5C5"/>
<comment type="similarity">
    <text evidence="1">Belongs to the Rv0495c family.</text>
</comment>
<sequence length="213" mass="23886">MEKLPPILQVGDVLLSSEILTEKFCCDLSACKGECCVEGDAGAPVSIEEVMAIEACVDTVWDDLSASAQAVIDKQGVAYTDQEGDLVTSIVNGKDCVFTYYDKIEMTQRDGSSCVVHGCCLCALEKAYRAGKTHFCKPISCALYPIREKKMGQNLIGLNYNRWKVCKMAVAKGVLEDVRLYQFLREPLIRRFGEEWYHELLEMVDELKRQGYL</sequence>
<dbReference type="Proteomes" id="UP000199373">
    <property type="component" value="Unassembled WGS sequence"/>
</dbReference>
<accession>A0A1I0N5C5</accession>
<gene>
    <name evidence="2" type="ORF">SAMN04487850_0968</name>
</gene>
<dbReference type="RefSeq" id="WP_091901674.1">
    <property type="nucleotide sequence ID" value="NZ_FOIQ01000002.1"/>
</dbReference>
<dbReference type="EMBL" id="FOIQ01000002">
    <property type="protein sequence ID" value="SEV96020.1"/>
    <property type="molecule type" value="Genomic_DNA"/>
</dbReference>
<organism evidence="2 3">
    <name type="scientific">Prevotella aff. ruminicola Tc2-24</name>
    <dbReference type="NCBI Taxonomy" id="81582"/>
    <lineage>
        <taxon>Bacteria</taxon>
        <taxon>Pseudomonadati</taxon>
        <taxon>Bacteroidota</taxon>
        <taxon>Bacteroidia</taxon>
        <taxon>Bacteroidales</taxon>
        <taxon>Prevotellaceae</taxon>
        <taxon>Prevotella</taxon>
    </lineage>
</organism>